<proteinExistence type="inferred from homology"/>
<dbReference type="AlphaFoldDB" id="A0A7J7ITF3"/>
<evidence type="ECO:0000313" key="15">
    <source>
        <dbReference type="Proteomes" id="UP000593567"/>
    </source>
</evidence>
<dbReference type="InterPro" id="IPR029044">
    <property type="entry name" value="Nucleotide-diphossugar_trans"/>
</dbReference>
<dbReference type="OrthoDB" id="370884at2759"/>
<name>A0A7J7ITF3_BUGNE</name>
<protein>
    <recommendedName>
        <fullName evidence="2">chitin synthase</fullName>
        <ecNumber evidence="2">2.4.1.16</ecNumber>
    </recommendedName>
</protein>
<evidence type="ECO:0000256" key="3">
    <source>
        <dbReference type="ARBA" id="ARBA00022475"/>
    </source>
</evidence>
<evidence type="ECO:0000256" key="5">
    <source>
        <dbReference type="ARBA" id="ARBA00022679"/>
    </source>
</evidence>
<evidence type="ECO:0000256" key="6">
    <source>
        <dbReference type="ARBA" id="ARBA00022692"/>
    </source>
</evidence>
<accession>A0A7J7ITF3</accession>
<dbReference type="EMBL" id="VXIV02003425">
    <property type="protein sequence ID" value="KAF6017189.1"/>
    <property type="molecule type" value="Genomic_DNA"/>
</dbReference>
<feature type="transmembrane region" description="Helical" evidence="13">
    <location>
        <begin position="825"/>
        <end position="846"/>
    </location>
</feature>
<evidence type="ECO:0000256" key="10">
    <source>
        <dbReference type="ARBA" id="ARBA00023180"/>
    </source>
</evidence>
<comment type="similarity">
    <text evidence="11">Belongs to the chitin synthase family. Class IV subfamily.</text>
</comment>
<feature type="transmembrane region" description="Helical" evidence="13">
    <location>
        <begin position="438"/>
        <end position="460"/>
    </location>
</feature>
<feature type="transmembrane region" description="Helical" evidence="13">
    <location>
        <begin position="562"/>
        <end position="581"/>
    </location>
</feature>
<dbReference type="Proteomes" id="UP000593567">
    <property type="component" value="Unassembled WGS sequence"/>
</dbReference>
<dbReference type="GO" id="GO:0004100">
    <property type="term" value="F:chitin synthase activity"/>
    <property type="evidence" value="ECO:0007669"/>
    <property type="project" value="UniProtKB-EC"/>
</dbReference>
<sequence>MQEGTFALATTFVTPIALGIAIGFEFLDTNSGGSFCYLIVKDSTTPMVYICATMWHENLNEMLQMLKSIFRLDEDQAARRHVGELLEATRGQKLKDPDYYEFEAHIMFDDAFTFNDQDDATINSFVIQLVETVNSSASSIYNRIVELDPPVKIPTPYGGRLEWTMPGDNKIIAHLKDKNKIRHRKRWSQIMYMYYLLGYKLVGNITDFNGTISSRDSSYTTDTNKTKGLKKTTRAEHFAKAKIFDDLPEKTILKAENTFCMALDGDVDFKPNAVQLLIDRLRRNKKVGVVCGRIHPIGSGPMVWYQRFEYAISHWLQKAAEHVLGCVLCAPGAFSLFRGSALMDDNVMNTYSKLATEAKHFVQYDQGEDRWLCTLLLQQGYRVEYVAAADALTYAPESFHEFFNQRRRWGPSTMANILDLLFSWKRTVKLNDNISRLYMFYQALIFCSSILGPATIVLMLTGAFNNVFNLPIGWAYVLGVGPPALYLLMCFLVKADTQIYIASIATGVYAIVMVAVLIGTIIEIANDAVFGPSGAFFVLVAGIMIIAGLLHPQEFWDLPSGLLYFLTVPSGYLLLTIFMLTNMHNVSWGTREVAKPKPKAPEEGEAGPAATIIHMNKPKPKENFIVNLIDRQLEEDSLCSKVAQFFKQCAGRQHDVAIYDMVKKMNDKLEEMEKAAALDVYDNQQIYGAVQPEIYAKRSSVHGGGGIYGGSIYGRIPGVTPELPEDDEAIDQYYQILNNAIEIHFKKYIFADTALRPTRSYILEEKEKKIAKDLKDMRNSVCLAFFMLNALWIAVIFMVQAQQDKLIPIQIAYQINGNNITIEPLGLAFLSIFGVTLILQFLGMLWHRWGTLRHIMATTIIDFIPGVNTLKIAKKDESAIISDARKTAMAIARLDLETPAPPLSPDGKQSCLSFFKLQHLTTKIYQTNLHI</sequence>
<keyword evidence="4" id="KW-0328">Glycosyltransferase</keyword>
<feature type="transmembrane region" description="Helical" evidence="13">
    <location>
        <begin position="781"/>
        <end position="799"/>
    </location>
</feature>
<dbReference type="Gene3D" id="3.90.550.10">
    <property type="entry name" value="Spore Coat Polysaccharide Biosynthesis Protein SpsA, Chain A"/>
    <property type="match status" value="1"/>
</dbReference>
<dbReference type="EC" id="2.4.1.16" evidence="2"/>
<keyword evidence="6 13" id="KW-0812">Transmembrane</keyword>
<keyword evidence="10" id="KW-0325">Glycoprotein</keyword>
<evidence type="ECO:0000313" key="14">
    <source>
        <dbReference type="EMBL" id="KAF6017189.1"/>
    </source>
</evidence>
<keyword evidence="15" id="KW-1185">Reference proteome</keyword>
<evidence type="ECO:0000256" key="2">
    <source>
        <dbReference type="ARBA" id="ARBA00012543"/>
    </source>
</evidence>
<evidence type="ECO:0000256" key="4">
    <source>
        <dbReference type="ARBA" id="ARBA00022676"/>
    </source>
</evidence>
<keyword evidence="5" id="KW-0808">Transferase</keyword>
<keyword evidence="8" id="KW-0175">Coiled coil</keyword>
<evidence type="ECO:0000256" key="1">
    <source>
        <dbReference type="ARBA" id="ARBA00004651"/>
    </source>
</evidence>
<feature type="transmembrane region" description="Helical" evidence="13">
    <location>
        <begin position="499"/>
        <end position="522"/>
    </location>
</feature>
<evidence type="ECO:0000256" key="9">
    <source>
        <dbReference type="ARBA" id="ARBA00023136"/>
    </source>
</evidence>
<reference evidence="14" key="1">
    <citation type="submission" date="2020-06" db="EMBL/GenBank/DDBJ databases">
        <title>Draft genome of Bugula neritina, a colonial animal packing powerful symbionts and potential medicines.</title>
        <authorList>
            <person name="Rayko M."/>
        </authorList>
    </citation>
    <scope>NUCLEOTIDE SEQUENCE [LARGE SCALE GENOMIC DNA]</scope>
    <source>
        <strain evidence="14">Kwan_BN1</strain>
    </source>
</reference>
<comment type="caution">
    <text evidence="14">The sequence shown here is derived from an EMBL/GenBank/DDBJ whole genome shotgun (WGS) entry which is preliminary data.</text>
</comment>
<keyword evidence="3" id="KW-1003">Cell membrane</keyword>
<dbReference type="FunFam" id="3.90.550.10:FF:000139">
    <property type="entry name" value="Chitin synthase 8"/>
    <property type="match status" value="1"/>
</dbReference>
<evidence type="ECO:0000256" key="13">
    <source>
        <dbReference type="SAM" id="Phobius"/>
    </source>
</evidence>
<evidence type="ECO:0000256" key="7">
    <source>
        <dbReference type="ARBA" id="ARBA00022989"/>
    </source>
</evidence>
<feature type="transmembrane region" description="Helical" evidence="13">
    <location>
        <begin position="472"/>
        <end position="493"/>
    </location>
</feature>
<dbReference type="InterPro" id="IPR004835">
    <property type="entry name" value="Chitin_synth"/>
</dbReference>
<dbReference type="PANTHER" id="PTHR22914:SF42">
    <property type="entry name" value="CHITIN SYNTHASE"/>
    <property type="match status" value="1"/>
</dbReference>
<keyword evidence="9 13" id="KW-0472">Membrane</keyword>
<gene>
    <name evidence="14" type="ORF">EB796_024519</name>
</gene>
<comment type="subcellular location">
    <subcellularLocation>
        <location evidence="1">Cell membrane</location>
        <topology evidence="1">Multi-pass membrane protein</topology>
    </subcellularLocation>
</comment>
<dbReference type="GO" id="GO:0006031">
    <property type="term" value="P:chitin biosynthetic process"/>
    <property type="evidence" value="ECO:0007669"/>
    <property type="project" value="TreeGrafter"/>
</dbReference>
<dbReference type="SUPFAM" id="SSF53448">
    <property type="entry name" value="Nucleotide-diphospho-sugar transferases"/>
    <property type="match status" value="1"/>
</dbReference>
<comment type="catalytic activity">
    <reaction evidence="12">
        <text>[(1-&gt;4)-N-acetyl-beta-D-glucosaminyl](n) + UDP-N-acetyl-alpha-D-glucosamine = [(1-&gt;4)-N-acetyl-beta-D-glucosaminyl](n+1) + UDP + H(+)</text>
        <dbReference type="Rhea" id="RHEA:16637"/>
        <dbReference type="Rhea" id="RHEA-COMP:9593"/>
        <dbReference type="Rhea" id="RHEA-COMP:9595"/>
        <dbReference type="ChEBI" id="CHEBI:15378"/>
        <dbReference type="ChEBI" id="CHEBI:17029"/>
        <dbReference type="ChEBI" id="CHEBI:57705"/>
        <dbReference type="ChEBI" id="CHEBI:58223"/>
        <dbReference type="EC" id="2.4.1.16"/>
    </reaction>
</comment>
<evidence type="ECO:0000256" key="12">
    <source>
        <dbReference type="ARBA" id="ARBA00048014"/>
    </source>
</evidence>
<evidence type="ECO:0000256" key="11">
    <source>
        <dbReference type="ARBA" id="ARBA00046329"/>
    </source>
</evidence>
<keyword evidence="7 13" id="KW-1133">Transmembrane helix</keyword>
<dbReference type="CDD" id="cd04190">
    <property type="entry name" value="Chitin_synth_C"/>
    <property type="match status" value="1"/>
</dbReference>
<dbReference type="PANTHER" id="PTHR22914">
    <property type="entry name" value="CHITIN SYNTHASE"/>
    <property type="match status" value="1"/>
</dbReference>
<dbReference type="GO" id="GO:0005886">
    <property type="term" value="C:plasma membrane"/>
    <property type="evidence" value="ECO:0007669"/>
    <property type="project" value="UniProtKB-SubCell"/>
</dbReference>
<organism evidence="14 15">
    <name type="scientific">Bugula neritina</name>
    <name type="common">Brown bryozoan</name>
    <name type="synonym">Sertularia neritina</name>
    <dbReference type="NCBI Taxonomy" id="10212"/>
    <lineage>
        <taxon>Eukaryota</taxon>
        <taxon>Metazoa</taxon>
        <taxon>Spiralia</taxon>
        <taxon>Lophotrochozoa</taxon>
        <taxon>Bryozoa</taxon>
        <taxon>Gymnolaemata</taxon>
        <taxon>Cheilostomatida</taxon>
        <taxon>Flustrina</taxon>
        <taxon>Buguloidea</taxon>
        <taxon>Bugulidae</taxon>
        <taxon>Bugula</taxon>
    </lineage>
</organism>
<evidence type="ECO:0000256" key="8">
    <source>
        <dbReference type="ARBA" id="ARBA00023054"/>
    </source>
</evidence>
<dbReference type="Pfam" id="PF03142">
    <property type="entry name" value="Chitin_synth_2"/>
    <property type="match status" value="1"/>
</dbReference>
<feature type="transmembrane region" description="Helical" evidence="13">
    <location>
        <begin position="529"/>
        <end position="550"/>
    </location>
</feature>